<proteinExistence type="predicted"/>
<evidence type="ECO:0000313" key="1">
    <source>
        <dbReference type="EMBL" id="MET1257197.1"/>
    </source>
</evidence>
<gene>
    <name evidence="1" type="ORF">ABVT43_18780</name>
</gene>
<organism evidence="1 2">
    <name type="scientific">Aliikangiella maris</name>
    <dbReference type="NCBI Taxonomy" id="3162458"/>
    <lineage>
        <taxon>Bacteria</taxon>
        <taxon>Pseudomonadati</taxon>
        <taxon>Pseudomonadota</taxon>
        <taxon>Gammaproteobacteria</taxon>
        <taxon>Oceanospirillales</taxon>
        <taxon>Pleioneaceae</taxon>
        <taxon>Aliikangiella</taxon>
    </lineage>
</organism>
<dbReference type="Proteomes" id="UP001548189">
    <property type="component" value="Unassembled WGS sequence"/>
</dbReference>
<protein>
    <submittedName>
        <fullName evidence="1">DUF488 domain-containing protein</fullName>
    </submittedName>
</protein>
<sequence length="199" mass="23264">MSSTIYTIGYATKPINIFIEQLKKYAINIVIDVRSVPFSKAFSDYHQHHIKQHLNNHQIKYVDFGELLGPRSKDSQHYNEHYQVQFDRLMQSAKFNQGIERLKNGLTKGFNIALMCAEKDPSHCHRSLLIGYYLIRHSDINIAHILHNGQIESEQNLEQRLMHDNAIIPDMFSSHTDCLQRAYNIQKEKMAYIKPVDNH</sequence>
<evidence type="ECO:0000313" key="2">
    <source>
        <dbReference type="Proteomes" id="UP001548189"/>
    </source>
</evidence>
<dbReference type="Pfam" id="PF04343">
    <property type="entry name" value="DUF488"/>
    <property type="match status" value="1"/>
</dbReference>
<dbReference type="PANTHER" id="PTHR39337:SF1">
    <property type="entry name" value="BLR5642 PROTEIN"/>
    <property type="match status" value="1"/>
</dbReference>
<keyword evidence="2" id="KW-1185">Reference proteome</keyword>
<name>A0ABV2C0A0_9GAMM</name>
<accession>A0ABV2C0A0</accession>
<dbReference type="InterPro" id="IPR007438">
    <property type="entry name" value="DUF488"/>
</dbReference>
<reference evidence="1 2" key="1">
    <citation type="submission" date="2024-06" db="EMBL/GenBank/DDBJ databases">
        <authorList>
            <person name="Li F."/>
        </authorList>
    </citation>
    <scope>NUCLEOTIDE SEQUENCE [LARGE SCALE GENOMIC DNA]</scope>
    <source>
        <strain evidence="1 2">GXAS 311</strain>
    </source>
</reference>
<dbReference type="InterPro" id="IPR014519">
    <property type="entry name" value="UCP024492"/>
</dbReference>
<dbReference type="PIRSF" id="PIRSF024492">
    <property type="entry name" value="UCP024492"/>
    <property type="match status" value="1"/>
</dbReference>
<dbReference type="EMBL" id="JBEVCJ010000039">
    <property type="protein sequence ID" value="MET1257197.1"/>
    <property type="molecule type" value="Genomic_DNA"/>
</dbReference>
<dbReference type="PANTHER" id="PTHR39337">
    <property type="entry name" value="BLR5642 PROTEIN"/>
    <property type="match status" value="1"/>
</dbReference>
<comment type="caution">
    <text evidence="1">The sequence shown here is derived from an EMBL/GenBank/DDBJ whole genome shotgun (WGS) entry which is preliminary data.</text>
</comment>
<dbReference type="RefSeq" id="WP_353897778.1">
    <property type="nucleotide sequence ID" value="NZ_JBEVCJ010000039.1"/>
</dbReference>